<dbReference type="AlphaFoldDB" id="A0A7R7XML6"/>
<name>A0A7R7XML6_9EURO</name>
<evidence type="ECO:0000256" key="1">
    <source>
        <dbReference type="ARBA" id="ARBA00022737"/>
    </source>
</evidence>
<dbReference type="OrthoDB" id="4506189at2759"/>
<sequence>MAALRPLYLPPELAIEIAKHLDACSLLCVSKVSHFWREIALSFLDKISLAGALSAFRTAKVNANHEALIYFASRIRRNERTGPPTGCLALTWACMTTCSEAVRILIPFASMPYGHQRSAQDVNPWDEPLFEAMRQHNPEALEALLQNGAPPDRIDYFGLNAGCMPDGGGGDHDHDHPTLESPAPGIHAAIVRGFPAALKYLLNQLRDDPRQLDAVLNEDHNSDPALSVAAQVGCPDILRILLDHNTDVNQPGPSLFTPLAIAAYWGWGGTREDTT</sequence>
<gene>
    <name evidence="4" type="ORF">APUU_40654S</name>
</gene>
<dbReference type="Gene3D" id="1.20.1280.50">
    <property type="match status" value="1"/>
</dbReference>
<keyword evidence="1" id="KW-0677">Repeat</keyword>
<dbReference type="InterPro" id="IPR036770">
    <property type="entry name" value="Ankyrin_rpt-contain_sf"/>
</dbReference>
<dbReference type="InterPro" id="IPR001810">
    <property type="entry name" value="F-box_dom"/>
</dbReference>
<reference evidence="4" key="1">
    <citation type="submission" date="2021-01" db="EMBL/GenBank/DDBJ databases">
        <authorList>
            <consortium name="Aspergillus puulaauensis MK2 genome sequencing consortium"/>
            <person name="Kazuki M."/>
            <person name="Futagami T."/>
        </authorList>
    </citation>
    <scope>NUCLEOTIDE SEQUENCE</scope>
    <source>
        <strain evidence="4">MK2</strain>
    </source>
</reference>
<proteinExistence type="predicted"/>
<dbReference type="Pfam" id="PF12937">
    <property type="entry name" value="F-box-like"/>
    <property type="match status" value="1"/>
</dbReference>
<keyword evidence="2" id="KW-0040">ANK repeat</keyword>
<dbReference type="SUPFAM" id="SSF81383">
    <property type="entry name" value="F-box domain"/>
    <property type="match status" value="1"/>
</dbReference>
<dbReference type="Proteomes" id="UP000654913">
    <property type="component" value="Chromosome 4"/>
</dbReference>
<dbReference type="CDD" id="cd09917">
    <property type="entry name" value="F-box_SF"/>
    <property type="match status" value="1"/>
</dbReference>
<dbReference type="EMBL" id="AP024446">
    <property type="protein sequence ID" value="BCS24210.1"/>
    <property type="molecule type" value="Genomic_DNA"/>
</dbReference>
<evidence type="ECO:0000259" key="3">
    <source>
        <dbReference type="SMART" id="SM00256"/>
    </source>
</evidence>
<dbReference type="PANTHER" id="PTHR24198">
    <property type="entry name" value="ANKYRIN REPEAT AND PROTEIN KINASE DOMAIN-CONTAINING PROTEIN"/>
    <property type="match status" value="1"/>
</dbReference>
<keyword evidence="5" id="KW-1185">Reference proteome</keyword>
<dbReference type="KEGG" id="apuu:APUU_40654S"/>
<dbReference type="PANTHER" id="PTHR24198:SF165">
    <property type="entry name" value="ANKYRIN REPEAT-CONTAINING PROTEIN-RELATED"/>
    <property type="match status" value="1"/>
</dbReference>
<dbReference type="Gene3D" id="1.25.40.20">
    <property type="entry name" value="Ankyrin repeat-containing domain"/>
    <property type="match status" value="1"/>
</dbReference>
<dbReference type="SUPFAM" id="SSF48403">
    <property type="entry name" value="Ankyrin repeat"/>
    <property type="match status" value="1"/>
</dbReference>
<organism evidence="4 5">
    <name type="scientific">Aspergillus puulaauensis</name>
    <dbReference type="NCBI Taxonomy" id="1220207"/>
    <lineage>
        <taxon>Eukaryota</taxon>
        <taxon>Fungi</taxon>
        <taxon>Dikarya</taxon>
        <taxon>Ascomycota</taxon>
        <taxon>Pezizomycotina</taxon>
        <taxon>Eurotiomycetes</taxon>
        <taxon>Eurotiomycetidae</taxon>
        <taxon>Eurotiales</taxon>
        <taxon>Aspergillaceae</taxon>
        <taxon>Aspergillus</taxon>
    </lineage>
</organism>
<evidence type="ECO:0000313" key="5">
    <source>
        <dbReference type="Proteomes" id="UP000654913"/>
    </source>
</evidence>
<dbReference type="SMART" id="SM00248">
    <property type="entry name" value="ANK"/>
    <property type="match status" value="3"/>
</dbReference>
<dbReference type="InterPro" id="IPR002110">
    <property type="entry name" value="Ankyrin_rpt"/>
</dbReference>
<dbReference type="Pfam" id="PF12796">
    <property type="entry name" value="Ank_2"/>
    <property type="match status" value="1"/>
</dbReference>
<reference evidence="4" key="2">
    <citation type="submission" date="2021-02" db="EMBL/GenBank/DDBJ databases">
        <title>Aspergillus puulaauensis MK2 genome sequence.</title>
        <authorList>
            <person name="Futagami T."/>
            <person name="Mori K."/>
            <person name="Kadooka C."/>
            <person name="Tanaka T."/>
        </authorList>
    </citation>
    <scope>NUCLEOTIDE SEQUENCE</scope>
    <source>
        <strain evidence="4">MK2</strain>
    </source>
</reference>
<dbReference type="RefSeq" id="XP_041556404.1">
    <property type="nucleotide sequence ID" value="XM_041703750.1"/>
</dbReference>
<dbReference type="GeneID" id="64974215"/>
<dbReference type="SMART" id="SM00256">
    <property type="entry name" value="FBOX"/>
    <property type="match status" value="1"/>
</dbReference>
<evidence type="ECO:0000313" key="4">
    <source>
        <dbReference type="EMBL" id="BCS24210.1"/>
    </source>
</evidence>
<evidence type="ECO:0000256" key="2">
    <source>
        <dbReference type="ARBA" id="ARBA00023043"/>
    </source>
</evidence>
<dbReference type="InterPro" id="IPR036047">
    <property type="entry name" value="F-box-like_dom_sf"/>
</dbReference>
<feature type="domain" description="F-box" evidence="3">
    <location>
        <begin position="9"/>
        <end position="49"/>
    </location>
</feature>
<protein>
    <recommendedName>
        <fullName evidence="3">F-box domain-containing protein</fullName>
    </recommendedName>
</protein>
<accession>A0A7R7XML6</accession>